<evidence type="ECO:0000313" key="3">
    <source>
        <dbReference type="Proteomes" id="UP001469553"/>
    </source>
</evidence>
<keyword evidence="3" id="KW-1185">Reference proteome</keyword>
<organism evidence="2 3">
    <name type="scientific">Ameca splendens</name>
    <dbReference type="NCBI Taxonomy" id="208324"/>
    <lineage>
        <taxon>Eukaryota</taxon>
        <taxon>Metazoa</taxon>
        <taxon>Chordata</taxon>
        <taxon>Craniata</taxon>
        <taxon>Vertebrata</taxon>
        <taxon>Euteleostomi</taxon>
        <taxon>Actinopterygii</taxon>
        <taxon>Neopterygii</taxon>
        <taxon>Teleostei</taxon>
        <taxon>Neoteleostei</taxon>
        <taxon>Acanthomorphata</taxon>
        <taxon>Ovalentaria</taxon>
        <taxon>Atherinomorphae</taxon>
        <taxon>Cyprinodontiformes</taxon>
        <taxon>Goodeidae</taxon>
        <taxon>Ameca</taxon>
    </lineage>
</organism>
<proteinExistence type="predicted"/>
<sequence length="107" mass="12018">MVGEAAFFMATQANQYKMPPFSIDDYLKPLQKILVMEIKILQLEVNVKVNAGYRNQLTLPMIIHSNRTDRHLTSTTNKQITGVNDCAPTSSPPWNSLGTKLKDKSLP</sequence>
<feature type="region of interest" description="Disordered" evidence="1">
    <location>
        <begin position="80"/>
        <end position="107"/>
    </location>
</feature>
<evidence type="ECO:0000313" key="2">
    <source>
        <dbReference type="EMBL" id="MEQ2303586.1"/>
    </source>
</evidence>
<dbReference type="Proteomes" id="UP001469553">
    <property type="component" value="Unassembled WGS sequence"/>
</dbReference>
<protein>
    <submittedName>
        <fullName evidence="2">Uncharacterized protein</fullName>
    </submittedName>
</protein>
<evidence type="ECO:0000256" key="1">
    <source>
        <dbReference type="SAM" id="MobiDB-lite"/>
    </source>
</evidence>
<comment type="caution">
    <text evidence="2">The sequence shown here is derived from an EMBL/GenBank/DDBJ whole genome shotgun (WGS) entry which is preliminary data.</text>
</comment>
<dbReference type="EMBL" id="JAHRIP010057872">
    <property type="protein sequence ID" value="MEQ2303586.1"/>
    <property type="molecule type" value="Genomic_DNA"/>
</dbReference>
<gene>
    <name evidence="2" type="ORF">AMECASPLE_018502</name>
</gene>
<reference evidence="2 3" key="1">
    <citation type="submission" date="2021-06" db="EMBL/GenBank/DDBJ databases">
        <authorList>
            <person name="Palmer J.M."/>
        </authorList>
    </citation>
    <scope>NUCLEOTIDE SEQUENCE [LARGE SCALE GENOMIC DNA]</scope>
    <source>
        <strain evidence="2 3">AS_MEX2019</strain>
        <tissue evidence="2">Muscle</tissue>
    </source>
</reference>
<name>A0ABV0ZDE8_9TELE</name>
<accession>A0ABV0ZDE8</accession>
<feature type="compositionally biased region" description="Polar residues" evidence="1">
    <location>
        <begin position="80"/>
        <end position="98"/>
    </location>
</feature>